<dbReference type="Proteomes" id="UP000603708">
    <property type="component" value="Unassembled WGS sequence"/>
</dbReference>
<comment type="caution">
    <text evidence="4">The sequence shown here is derived from an EMBL/GenBank/DDBJ whole genome shotgun (WGS) entry which is preliminary data.</text>
</comment>
<dbReference type="EMBL" id="BNCD01000013">
    <property type="protein sequence ID" value="GHH82916.1"/>
    <property type="molecule type" value="Genomic_DNA"/>
</dbReference>
<dbReference type="SUPFAM" id="SSF52499">
    <property type="entry name" value="Isochorismatase-like hydrolases"/>
    <property type="match status" value="1"/>
</dbReference>
<keyword evidence="1" id="KW-0378">Hydrolase</keyword>
<evidence type="ECO:0000313" key="5">
    <source>
        <dbReference type="Proteomes" id="UP000603708"/>
    </source>
</evidence>
<dbReference type="PANTHER" id="PTHR43540:SF1">
    <property type="entry name" value="ISOCHORISMATASE HYDROLASE"/>
    <property type="match status" value="1"/>
</dbReference>
<dbReference type="Pfam" id="PF00857">
    <property type="entry name" value="Isochorismatase"/>
    <property type="match status" value="1"/>
</dbReference>
<evidence type="ECO:0000313" key="4">
    <source>
        <dbReference type="EMBL" id="GHH82916.1"/>
    </source>
</evidence>
<evidence type="ECO:0000259" key="3">
    <source>
        <dbReference type="Pfam" id="PF00857"/>
    </source>
</evidence>
<keyword evidence="5" id="KW-1185">Reference proteome</keyword>
<evidence type="ECO:0000256" key="1">
    <source>
        <dbReference type="ARBA" id="ARBA00022801"/>
    </source>
</evidence>
<organism evidence="4 5">
    <name type="scientific">Streptomyces sulfonofaciens</name>
    <dbReference type="NCBI Taxonomy" id="68272"/>
    <lineage>
        <taxon>Bacteria</taxon>
        <taxon>Bacillati</taxon>
        <taxon>Actinomycetota</taxon>
        <taxon>Actinomycetes</taxon>
        <taxon>Kitasatosporales</taxon>
        <taxon>Streptomycetaceae</taxon>
        <taxon>Streptomyces</taxon>
    </lineage>
</organism>
<proteinExistence type="predicted"/>
<dbReference type="RefSeq" id="WP_189934613.1">
    <property type="nucleotide sequence ID" value="NZ_BNCD01000013.1"/>
</dbReference>
<name>A0A919L507_9ACTN</name>
<reference evidence="4" key="2">
    <citation type="submission" date="2020-09" db="EMBL/GenBank/DDBJ databases">
        <authorList>
            <person name="Sun Q."/>
            <person name="Ohkuma M."/>
        </authorList>
    </citation>
    <scope>NUCLEOTIDE SEQUENCE</scope>
    <source>
        <strain evidence="4">JCM 5069</strain>
    </source>
</reference>
<dbReference type="InterPro" id="IPR000868">
    <property type="entry name" value="Isochorismatase-like_dom"/>
</dbReference>
<dbReference type="InterPro" id="IPR036380">
    <property type="entry name" value="Isochorismatase-like_sf"/>
</dbReference>
<dbReference type="PANTHER" id="PTHR43540">
    <property type="entry name" value="PEROXYUREIDOACRYLATE/UREIDOACRYLATE AMIDOHYDROLASE-RELATED"/>
    <property type="match status" value="1"/>
</dbReference>
<dbReference type="InterPro" id="IPR050272">
    <property type="entry name" value="Isochorismatase-like_hydrls"/>
</dbReference>
<dbReference type="AlphaFoldDB" id="A0A919L507"/>
<sequence>MTARAMTQHTEKLADKWGAHFPAAELEVLAAAGYGARMGFGERPALLVVDVTYSFCGTSPMPVLDAVRANRRSCGAWAWEAVGSMRRLIDAARTAQLPVVYSTMLDPGDAAYEPGLWGAKNARGKEDSPAPAAGPRRDNDVVDDIRPAPGDLVVAKGKPSIFHGTNLLDHLIARGVDSLIICGGTSSGCVYASAVDGFSHNLKVTVVRDACFDRVETPHWASLLDIDMKYGDVIGIDEAVAHLGGLTCRVS</sequence>
<reference evidence="4" key="1">
    <citation type="journal article" date="2014" name="Int. J. Syst. Evol. Microbiol.">
        <title>Complete genome sequence of Corynebacterium casei LMG S-19264T (=DSM 44701T), isolated from a smear-ripened cheese.</title>
        <authorList>
            <consortium name="US DOE Joint Genome Institute (JGI-PGF)"/>
            <person name="Walter F."/>
            <person name="Albersmeier A."/>
            <person name="Kalinowski J."/>
            <person name="Ruckert C."/>
        </authorList>
    </citation>
    <scope>NUCLEOTIDE SEQUENCE</scope>
    <source>
        <strain evidence="4">JCM 5069</strain>
    </source>
</reference>
<dbReference type="GO" id="GO:0016787">
    <property type="term" value="F:hydrolase activity"/>
    <property type="evidence" value="ECO:0007669"/>
    <property type="project" value="UniProtKB-KW"/>
</dbReference>
<protein>
    <submittedName>
        <fullName evidence="4">N-carbamoylsarcosine amidase</fullName>
    </submittedName>
</protein>
<accession>A0A919L507</accession>
<gene>
    <name evidence="4" type="ORF">GCM10018793_43690</name>
</gene>
<dbReference type="Gene3D" id="3.40.50.850">
    <property type="entry name" value="Isochorismatase-like"/>
    <property type="match status" value="1"/>
</dbReference>
<feature type="region of interest" description="Disordered" evidence="2">
    <location>
        <begin position="122"/>
        <end position="142"/>
    </location>
</feature>
<feature type="domain" description="Isochorismatase-like" evidence="3">
    <location>
        <begin position="45"/>
        <end position="236"/>
    </location>
</feature>
<evidence type="ECO:0000256" key="2">
    <source>
        <dbReference type="SAM" id="MobiDB-lite"/>
    </source>
</evidence>